<dbReference type="Gene3D" id="3.40.50.300">
    <property type="entry name" value="P-loop containing nucleotide triphosphate hydrolases"/>
    <property type="match status" value="1"/>
</dbReference>
<dbReference type="PANTHER" id="PTHR10605:SF56">
    <property type="entry name" value="BIFUNCTIONAL HEPARAN SULFATE N-DEACETYLASE_N-SULFOTRANSFERASE"/>
    <property type="match status" value="1"/>
</dbReference>
<dbReference type="Proteomes" id="UP000523079">
    <property type="component" value="Unassembled WGS sequence"/>
</dbReference>
<dbReference type="AlphaFoldDB" id="A0A7W3P6N9"/>
<dbReference type="EMBL" id="JACGWT010000004">
    <property type="protein sequence ID" value="MBA8795120.1"/>
    <property type="molecule type" value="Genomic_DNA"/>
</dbReference>
<dbReference type="RefSeq" id="WP_182560717.1">
    <property type="nucleotide sequence ID" value="NZ_JACGWT010000004.1"/>
</dbReference>
<dbReference type="Pfam" id="PF13469">
    <property type="entry name" value="Sulfotransfer_3"/>
    <property type="match status" value="1"/>
</dbReference>
<dbReference type="InterPro" id="IPR027417">
    <property type="entry name" value="P-loop_NTPase"/>
</dbReference>
<sequence>MSTRESGPDAVIIGAPKAGTTALHAALARHPGVWASPVKEPKFYLCGEAPPPAYRGPGDAHSQQEWVWRRDDYEALFRGAAPGQVRLESTPFYLYSADARRRIAEELPDARLIVVVRDPVDRAYSNWMHLWVDGLEPEADVVRACLAEESRIARGWAPFWHYRRMGRYGEQLADLFDRVDRERVLVFRYRELVSDPARTLDRVAGFLGIDQRAVSAVPADNARGFVAGGPWARATGRALRLGAGLGRFAPPQVWRQASRPLLAARRLGGPDHRPALDPDQRRELLAGVLDDIDLLEDLLGEDFSDWRATTGRGSFRQRSAVP</sequence>
<dbReference type="GO" id="GO:0008146">
    <property type="term" value="F:sulfotransferase activity"/>
    <property type="evidence" value="ECO:0007669"/>
    <property type="project" value="InterPro"/>
</dbReference>
<keyword evidence="1" id="KW-0808">Transferase</keyword>
<accession>A0A7W3P6N9</accession>
<comment type="caution">
    <text evidence="2">The sequence shown here is derived from an EMBL/GenBank/DDBJ whole genome shotgun (WGS) entry which is preliminary data.</text>
</comment>
<evidence type="ECO:0000313" key="3">
    <source>
        <dbReference type="Proteomes" id="UP000523079"/>
    </source>
</evidence>
<dbReference type="PANTHER" id="PTHR10605">
    <property type="entry name" value="HEPARAN SULFATE SULFOTRANSFERASE"/>
    <property type="match status" value="1"/>
</dbReference>
<name>A0A7W3P6N9_9ACTN</name>
<protein>
    <recommendedName>
        <fullName evidence="4">Sulfotransferase family protein</fullName>
    </recommendedName>
</protein>
<dbReference type="InterPro" id="IPR037359">
    <property type="entry name" value="NST/OST"/>
</dbReference>
<evidence type="ECO:0000313" key="2">
    <source>
        <dbReference type="EMBL" id="MBA8795120.1"/>
    </source>
</evidence>
<gene>
    <name evidence="2" type="ORF">FHX74_002748</name>
</gene>
<evidence type="ECO:0008006" key="4">
    <source>
        <dbReference type="Google" id="ProtNLM"/>
    </source>
</evidence>
<reference evidence="2 3" key="1">
    <citation type="submission" date="2020-07" db="EMBL/GenBank/DDBJ databases">
        <title>Sequencing the genomes of 1000 actinobacteria strains.</title>
        <authorList>
            <person name="Klenk H.-P."/>
        </authorList>
    </citation>
    <scope>NUCLEOTIDE SEQUENCE [LARGE SCALE GENOMIC DNA]</scope>
    <source>
        <strain evidence="2 3">DSM 100723</strain>
    </source>
</reference>
<proteinExistence type="predicted"/>
<organism evidence="2 3">
    <name type="scientific">Microlunatus kandeliicorticis</name>
    <dbReference type="NCBI Taxonomy" id="1759536"/>
    <lineage>
        <taxon>Bacteria</taxon>
        <taxon>Bacillati</taxon>
        <taxon>Actinomycetota</taxon>
        <taxon>Actinomycetes</taxon>
        <taxon>Propionibacteriales</taxon>
        <taxon>Propionibacteriaceae</taxon>
        <taxon>Microlunatus</taxon>
    </lineage>
</organism>
<keyword evidence="3" id="KW-1185">Reference proteome</keyword>
<evidence type="ECO:0000256" key="1">
    <source>
        <dbReference type="ARBA" id="ARBA00022679"/>
    </source>
</evidence>
<dbReference type="SUPFAM" id="SSF52540">
    <property type="entry name" value="P-loop containing nucleoside triphosphate hydrolases"/>
    <property type="match status" value="1"/>
</dbReference>